<feature type="non-terminal residue" evidence="1">
    <location>
        <position position="1"/>
    </location>
</feature>
<proteinExistence type="predicted"/>
<evidence type="ECO:0000313" key="2">
    <source>
        <dbReference type="Proteomes" id="UP000237105"/>
    </source>
</evidence>
<keyword evidence="2" id="KW-1185">Reference proteome</keyword>
<dbReference type="Proteomes" id="UP000237105">
    <property type="component" value="Unassembled WGS sequence"/>
</dbReference>
<evidence type="ECO:0000313" key="1">
    <source>
        <dbReference type="EMBL" id="PON35069.1"/>
    </source>
</evidence>
<protein>
    <submittedName>
        <fullName evidence="1">Uncharacterized protein</fullName>
    </submittedName>
</protein>
<sequence>SMEVENLNADQVKHTEQLEAIEKVKKKIIDRLTAAFATLSTVAPHPFGSS</sequence>
<gene>
    <name evidence="1" type="ORF">PanWU01x14_339140</name>
</gene>
<organism evidence="1 2">
    <name type="scientific">Parasponia andersonii</name>
    <name type="common">Sponia andersonii</name>
    <dbReference type="NCBI Taxonomy" id="3476"/>
    <lineage>
        <taxon>Eukaryota</taxon>
        <taxon>Viridiplantae</taxon>
        <taxon>Streptophyta</taxon>
        <taxon>Embryophyta</taxon>
        <taxon>Tracheophyta</taxon>
        <taxon>Spermatophyta</taxon>
        <taxon>Magnoliopsida</taxon>
        <taxon>eudicotyledons</taxon>
        <taxon>Gunneridae</taxon>
        <taxon>Pentapetalae</taxon>
        <taxon>rosids</taxon>
        <taxon>fabids</taxon>
        <taxon>Rosales</taxon>
        <taxon>Cannabaceae</taxon>
        <taxon>Parasponia</taxon>
    </lineage>
</organism>
<reference evidence="2" key="1">
    <citation type="submission" date="2016-06" db="EMBL/GenBank/DDBJ databases">
        <title>Parallel loss of symbiosis genes in relatives of nitrogen-fixing non-legume Parasponia.</title>
        <authorList>
            <person name="Van Velzen R."/>
            <person name="Holmer R."/>
            <person name="Bu F."/>
            <person name="Rutten L."/>
            <person name="Van Zeijl A."/>
            <person name="Liu W."/>
            <person name="Santuari L."/>
            <person name="Cao Q."/>
            <person name="Sharma T."/>
            <person name="Shen D."/>
            <person name="Roswanjaya Y."/>
            <person name="Wardhani T."/>
            <person name="Kalhor M.S."/>
            <person name="Jansen J."/>
            <person name="Van den Hoogen J."/>
            <person name="Gungor B."/>
            <person name="Hartog M."/>
            <person name="Hontelez J."/>
            <person name="Verver J."/>
            <person name="Yang W.-C."/>
            <person name="Schijlen E."/>
            <person name="Repin R."/>
            <person name="Schilthuizen M."/>
            <person name="Schranz E."/>
            <person name="Heidstra R."/>
            <person name="Miyata K."/>
            <person name="Fedorova E."/>
            <person name="Kohlen W."/>
            <person name="Bisseling T."/>
            <person name="Smit S."/>
            <person name="Geurts R."/>
        </authorList>
    </citation>
    <scope>NUCLEOTIDE SEQUENCE [LARGE SCALE GENOMIC DNA]</scope>
    <source>
        <strain evidence="2">cv. WU1-14</strain>
    </source>
</reference>
<dbReference type="AlphaFoldDB" id="A0A2P5AEV6"/>
<dbReference type="EMBL" id="JXTB01000629">
    <property type="protein sequence ID" value="PON35069.1"/>
    <property type="molecule type" value="Genomic_DNA"/>
</dbReference>
<comment type="caution">
    <text evidence="1">The sequence shown here is derived from an EMBL/GenBank/DDBJ whole genome shotgun (WGS) entry which is preliminary data.</text>
</comment>
<name>A0A2P5AEV6_PARAD</name>
<accession>A0A2P5AEV6</accession>